<reference evidence="7" key="1">
    <citation type="journal article" date="2011" name="Plant Physiol.">
        <title>Comprehensive sequence analysis of 24,783 barley full-length cDNAs derived from 12 clone libraries.</title>
        <authorList>
            <person name="Matsumoto T."/>
            <person name="Tanaka T."/>
            <person name="Sakai H."/>
            <person name="Amano N."/>
            <person name="Kanamori H."/>
            <person name="Kurita K."/>
            <person name="Kikuta A."/>
            <person name="Kamiya K."/>
            <person name="Yamamoto M."/>
            <person name="Ikawa H."/>
            <person name="Fujii N."/>
            <person name="Hori K."/>
            <person name="Itoh T."/>
            <person name="Sato K."/>
        </authorList>
    </citation>
    <scope>NUCLEOTIDE SEQUENCE</scope>
    <source>
        <tissue evidence="7">Shoot</tissue>
    </source>
</reference>
<proteinExistence type="evidence at transcript level"/>
<dbReference type="EnsemblPlants" id="HORVU.MOREX.r3.4HG0418330.1">
    <property type="protein sequence ID" value="HORVU.MOREX.r3.4HG0418330.1"/>
    <property type="gene ID" value="HORVU.MOREX.r3.4HG0418330"/>
</dbReference>
<dbReference type="InterPro" id="IPR036404">
    <property type="entry name" value="Jacalin-like_lectin_dom_sf"/>
</dbReference>
<evidence type="ECO:0000256" key="3">
    <source>
        <dbReference type="ARBA" id="ARBA00022525"/>
    </source>
</evidence>
<keyword evidence="9" id="KW-1185">Reference proteome</keyword>
<dbReference type="GeneID" id="123450057"/>
<dbReference type="Gramene" id="HORVU.MOREX.r2.4HG0348720.1">
    <property type="protein sequence ID" value="HORVU.MOREX.r2.4HG0348720.1"/>
    <property type="gene ID" value="HORVU.MOREX.r2.4HG0348720"/>
</dbReference>
<dbReference type="InterPro" id="IPR044859">
    <property type="entry name" value="Allene_oxi_cyc_Dirigent"/>
</dbReference>
<sequence length="392" mass="42213">MAEPSYLQSVTLSQESQLKEVVLHLYLYQNSQAQPKGNQCQIVGSTRPHAFGATVVNDWTIHDGPSPTANIVARAQGLHLQAGMTAGNWFVCHNIVFTDDRFKGSTLNVLGNIEGQEGEWAIVGGTGEFAYAQGVVSYKPITSTTQGKVTRELHIRALCITLLKPPAPVVPTASTVAASSEMVAQAVVPPPAVPAPPVLPTRSEVVPTPAVPALPVLPTRSEVVPTPVDFPMVLTKYGPWGPENGKYKDMQNELPQRLVRVTFFHGLYIYIMSFSYIDHSGVTKSCQLGGRPVSGSMPKEMNLEDGEFVKSVSGTTGLFDGDARLTSVSFVTNLRSYGPFGREGKHASFSTPELNNDSSIVGFFGWHVSNFAIDSTNYLSSLGVYVASPRAT</sequence>
<evidence type="ECO:0000313" key="8">
    <source>
        <dbReference type="EnsemblPlants" id="HORVU.MOREX.r3.4HG0418330.1"/>
    </source>
</evidence>
<dbReference type="PANTHER" id="PTHR46506">
    <property type="entry name" value="OS05G0143600 PROTEIN"/>
    <property type="match status" value="1"/>
</dbReference>
<reference evidence="8" key="4">
    <citation type="submission" date="2022-01" db="UniProtKB">
        <authorList>
            <consortium name="EnsemblPlants"/>
        </authorList>
    </citation>
    <scope>IDENTIFICATION</scope>
    <source>
        <strain evidence="8">subsp. vulgare</strain>
    </source>
</reference>
<dbReference type="EMBL" id="AK355459">
    <property type="protein sequence ID" value="BAJ86678.1"/>
    <property type="molecule type" value="mRNA"/>
</dbReference>
<dbReference type="GO" id="GO:0009699">
    <property type="term" value="P:phenylpropanoid biosynthetic process"/>
    <property type="evidence" value="ECO:0007669"/>
    <property type="project" value="UniProtKB-ARBA"/>
</dbReference>
<organism evidence="7">
    <name type="scientific">Hordeum vulgare subsp. vulgare</name>
    <name type="common">Domesticated barley</name>
    <dbReference type="NCBI Taxonomy" id="112509"/>
    <lineage>
        <taxon>Eukaryota</taxon>
        <taxon>Viridiplantae</taxon>
        <taxon>Streptophyta</taxon>
        <taxon>Embryophyta</taxon>
        <taxon>Tracheophyta</taxon>
        <taxon>Spermatophyta</taxon>
        <taxon>Magnoliopsida</taxon>
        <taxon>Liliopsida</taxon>
        <taxon>Poales</taxon>
        <taxon>Poaceae</taxon>
        <taxon>BOP clade</taxon>
        <taxon>Pooideae</taxon>
        <taxon>Triticodae</taxon>
        <taxon>Triticeae</taxon>
        <taxon>Hordeinae</taxon>
        <taxon>Hordeum</taxon>
    </lineage>
</organism>
<dbReference type="Proteomes" id="UP000011116">
    <property type="component" value="Chromosome 4H"/>
</dbReference>
<dbReference type="Gene3D" id="2.100.10.30">
    <property type="entry name" value="Jacalin-like lectin domain"/>
    <property type="match status" value="1"/>
</dbReference>
<evidence type="ECO:0000256" key="1">
    <source>
        <dbReference type="ARBA" id="ARBA00010746"/>
    </source>
</evidence>
<dbReference type="RefSeq" id="XP_044983389.1">
    <property type="nucleotide sequence ID" value="XM_045127454.1"/>
</dbReference>
<comment type="function">
    <text evidence="5">Dirigent proteins impart stereoselectivity on the phenoxy radical-coupling reaction, yielding optically active lignans from two molecules of coniferyl alcohol in the biosynthesis of lignans, flavonolignans, and alkaloids and thus plays a central role in plant secondary metabolism.</text>
</comment>
<gene>
    <name evidence="8" type="primary">LOC123450057</name>
</gene>
<comment type="subcellular location">
    <subcellularLocation>
        <location evidence="5">Secreted</location>
        <location evidence="5">Extracellular space</location>
        <location evidence="5">Apoplast</location>
    </subcellularLocation>
</comment>
<dbReference type="Gramene" id="HORVU.MOREX.r3.4HG0418330.1">
    <property type="protein sequence ID" value="HORVU.MOREX.r3.4HG0418330.1"/>
    <property type="gene ID" value="HORVU.MOREX.r3.4HG0418330"/>
</dbReference>
<comment type="similarity">
    <text evidence="1 5">Belongs to the plant dirigent protein family.</text>
</comment>
<keyword evidence="5" id="KW-0052">Apoplast</keyword>
<dbReference type="KEGG" id="hvg:123450057"/>
<dbReference type="InterPro" id="IPR033734">
    <property type="entry name" value="Jacalin-like_lectin_dom_plant"/>
</dbReference>
<evidence type="ECO:0000256" key="5">
    <source>
        <dbReference type="RuleBase" id="RU363099"/>
    </source>
</evidence>
<dbReference type="Pfam" id="PF03018">
    <property type="entry name" value="Dirigent"/>
    <property type="match status" value="1"/>
</dbReference>
<evidence type="ECO:0000259" key="6">
    <source>
        <dbReference type="PROSITE" id="PS51752"/>
    </source>
</evidence>
<dbReference type="Gene3D" id="2.40.480.10">
    <property type="entry name" value="Allene oxide cyclase-like"/>
    <property type="match status" value="1"/>
</dbReference>
<keyword evidence="4" id="KW-0430">Lectin</keyword>
<feature type="domain" description="Jacalin-type lectin" evidence="6">
    <location>
        <begin position="234"/>
        <end position="388"/>
    </location>
</feature>
<protein>
    <recommendedName>
        <fullName evidence="5">Dirigent protein</fullName>
    </recommendedName>
</protein>
<reference evidence="9" key="2">
    <citation type="journal article" date="2012" name="Nature">
        <title>A physical, genetic and functional sequence assembly of the barley genome.</title>
        <authorList>
            <consortium name="The International Barley Genome Sequencing Consortium"/>
            <person name="Mayer K.F."/>
            <person name="Waugh R."/>
            <person name="Brown J.W."/>
            <person name="Schulman A."/>
            <person name="Langridge P."/>
            <person name="Platzer M."/>
            <person name="Fincher G.B."/>
            <person name="Muehlbauer G.J."/>
            <person name="Sato K."/>
            <person name="Close T.J."/>
            <person name="Wise R.P."/>
            <person name="Stein N."/>
        </authorList>
    </citation>
    <scope>NUCLEOTIDE SEQUENCE [LARGE SCALE GENOMIC DNA]</scope>
    <source>
        <strain evidence="9">cv. Morex</strain>
    </source>
</reference>
<dbReference type="SUPFAM" id="SSF51101">
    <property type="entry name" value="Mannose-binding lectins"/>
    <property type="match status" value="1"/>
</dbReference>
<evidence type="ECO:0000256" key="4">
    <source>
        <dbReference type="ARBA" id="ARBA00022734"/>
    </source>
</evidence>
<dbReference type="GO" id="GO:0048046">
    <property type="term" value="C:apoplast"/>
    <property type="evidence" value="ECO:0007669"/>
    <property type="project" value="UniProtKB-SubCell"/>
</dbReference>
<comment type="subunit">
    <text evidence="2 5">Homodimer.</text>
</comment>
<dbReference type="GO" id="GO:0030246">
    <property type="term" value="F:carbohydrate binding"/>
    <property type="evidence" value="ECO:0007669"/>
    <property type="project" value="UniProtKB-KW"/>
</dbReference>
<keyword evidence="3 5" id="KW-0964">Secreted</keyword>
<dbReference type="AlphaFoldDB" id="F2CV07"/>
<dbReference type="InterPro" id="IPR001229">
    <property type="entry name" value="Jacalin-like_lectin_dom"/>
</dbReference>
<evidence type="ECO:0000313" key="7">
    <source>
        <dbReference type="EMBL" id="BAJ86678.1"/>
    </source>
</evidence>
<dbReference type="SMR" id="F2CV07"/>
<evidence type="ECO:0000313" key="9">
    <source>
        <dbReference type="Proteomes" id="UP000011116"/>
    </source>
</evidence>
<dbReference type="InterPro" id="IPR004265">
    <property type="entry name" value="Dirigent"/>
</dbReference>
<dbReference type="Pfam" id="PF01419">
    <property type="entry name" value="Jacalin"/>
    <property type="match status" value="1"/>
</dbReference>
<evidence type="ECO:0000256" key="2">
    <source>
        <dbReference type="ARBA" id="ARBA00011738"/>
    </source>
</evidence>
<dbReference type="CDD" id="cd09612">
    <property type="entry name" value="Jacalin"/>
    <property type="match status" value="1"/>
</dbReference>
<name>F2CV07_HORVV</name>
<reference evidence="8" key="3">
    <citation type="submission" date="2020-10" db="EMBL/GenBank/DDBJ databases">
        <authorList>
            <person name="Scholz U."/>
            <person name="Mascher M."/>
            <person name="Fiebig A."/>
        </authorList>
    </citation>
    <scope>NUCLEOTIDE SEQUENCE [LARGE SCALE GENOMIC DNA]</scope>
    <source>
        <strain evidence="8">cv. Morex</strain>
    </source>
</reference>
<dbReference type="OrthoDB" id="590363at2759"/>
<dbReference type="SMART" id="SM00915">
    <property type="entry name" value="Jacalin"/>
    <property type="match status" value="1"/>
</dbReference>
<dbReference type="PROSITE" id="PS51752">
    <property type="entry name" value="JACALIN_LECTIN"/>
    <property type="match status" value="1"/>
</dbReference>
<accession>F2CV07</accession>